<evidence type="ECO:0000313" key="1">
    <source>
        <dbReference type="EMBL" id="KAK2568387.1"/>
    </source>
</evidence>
<accession>A0AAD9QVM9</accession>
<name>A0AAD9QVM9_ACRCE</name>
<reference evidence="1" key="2">
    <citation type="journal article" date="2023" name="Science">
        <title>Genomic signatures of disease resistance in endangered staghorn corals.</title>
        <authorList>
            <person name="Vollmer S.V."/>
            <person name="Selwyn J.D."/>
            <person name="Despard B.A."/>
            <person name="Roesel C.L."/>
        </authorList>
    </citation>
    <scope>NUCLEOTIDE SEQUENCE</scope>
    <source>
        <strain evidence="1">K2</strain>
    </source>
</reference>
<keyword evidence="2" id="KW-1185">Reference proteome</keyword>
<dbReference type="AlphaFoldDB" id="A0AAD9QVM9"/>
<gene>
    <name evidence="1" type="ORF">P5673_007416</name>
</gene>
<protein>
    <submittedName>
        <fullName evidence="1">Uncharacterized protein</fullName>
    </submittedName>
</protein>
<sequence length="77" mass="8717">MELENRVFTDMLFCGNLVKGDKTFTKTEVVCASRPINKQGKAVDGFNLDTNFAAKEEIENLVKFLFVTEETIDQNPI</sequence>
<dbReference type="Proteomes" id="UP001249851">
    <property type="component" value="Unassembled WGS sequence"/>
</dbReference>
<proteinExistence type="predicted"/>
<comment type="caution">
    <text evidence="1">The sequence shown here is derived from an EMBL/GenBank/DDBJ whole genome shotgun (WGS) entry which is preliminary data.</text>
</comment>
<evidence type="ECO:0000313" key="2">
    <source>
        <dbReference type="Proteomes" id="UP001249851"/>
    </source>
</evidence>
<dbReference type="EMBL" id="JARQWQ010000012">
    <property type="protein sequence ID" value="KAK2568387.1"/>
    <property type="molecule type" value="Genomic_DNA"/>
</dbReference>
<organism evidence="1 2">
    <name type="scientific">Acropora cervicornis</name>
    <name type="common">Staghorn coral</name>
    <dbReference type="NCBI Taxonomy" id="6130"/>
    <lineage>
        <taxon>Eukaryota</taxon>
        <taxon>Metazoa</taxon>
        <taxon>Cnidaria</taxon>
        <taxon>Anthozoa</taxon>
        <taxon>Hexacorallia</taxon>
        <taxon>Scleractinia</taxon>
        <taxon>Astrocoeniina</taxon>
        <taxon>Acroporidae</taxon>
        <taxon>Acropora</taxon>
    </lineage>
</organism>
<reference evidence="1" key="1">
    <citation type="journal article" date="2023" name="G3 (Bethesda)">
        <title>Whole genome assembly and annotation of the endangered Caribbean coral Acropora cervicornis.</title>
        <authorList>
            <person name="Selwyn J.D."/>
            <person name="Vollmer S.V."/>
        </authorList>
    </citation>
    <scope>NUCLEOTIDE SEQUENCE</scope>
    <source>
        <strain evidence="1">K2</strain>
    </source>
</reference>